<evidence type="ECO:0000256" key="1">
    <source>
        <dbReference type="SAM" id="MobiDB-lite"/>
    </source>
</evidence>
<dbReference type="EMBL" id="FZMO01000445">
    <property type="protein sequence ID" value="SNQ50676.1"/>
    <property type="molecule type" value="Genomic_DNA"/>
</dbReference>
<dbReference type="Proteomes" id="UP000234331">
    <property type="component" value="Unassembled WGS sequence"/>
</dbReference>
<feature type="region of interest" description="Disordered" evidence="1">
    <location>
        <begin position="54"/>
        <end position="73"/>
    </location>
</feature>
<name>A0A2I2KYE6_9ACTN</name>
<proteinExistence type="predicted"/>
<reference evidence="2 3" key="1">
    <citation type="submission" date="2017-06" db="EMBL/GenBank/DDBJ databases">
        <authorList>
            <person name="Kim H.J."/>
            <person name="Triplett B.A."/>
        </authorList>
    </citation>
    <scope>NUCLEOTIDE SEQUENCE [LARGE SCALE GENOMIC DNA]</scope>
    <source>
        <strain evidence="2">FRACA_ARgP5</strain>
    </source>
</reference>
<dbReference type="AlphaFoldDB" id="A0A2I2KYE6"/>
<keyword evidence="3" id="KW-1185">Reference proteome</keyword>
<evidence type="ECO:0000313" key="2">
    <source>
        <dbReference type="EMBL" id="SNQ50676.1"/>
    </source>
</evidence>
<organism evidence="2 3">
    <name type="scientific">Frankia canadensis</name>
    <dbReference type="NCBI Taxonomy" id="1836972"/>
    <lineage>
        <taxon>Bacteria</taxon>
        <taxon>Bacillati</taxon>
        <taxon>Actinomycetota</taxon>
        <taxon>Actinomycetes</taxon>
        <taxon>Frankiales</taxon>
        <taxon>Frankiaceae</taxon>
        <taxon>Frankia</taxon>
    </lineage>
</organism>
<evidence type="ECO:0000313" key="3">
    <source>
        <dbReference type="Proteomes" id="UP000234331"/>
    </source>
</evidence>
<sequence>MSAEHGFPGRTRRVSTFVRHSVDQVACQRKVLLVHLHMNLLLGMAAARRDRAVVSASRAPHPNADRARRAPSRRRRCFALPTARSGASPLSWATRPERSG</sequence>
<accession>A0A2I2KYE6</accession>
<gene>
    <name evidence="2" type="ORF">FRACA_50064</name>
</gene>
<protein>
    <submittedName>
        <fullName evidence="2">Uncharacterized protein</fullName>
    </submittedName>
</protein>